<proteinExistence type="predicted"/>
<dbReference type="Proteomes" id="UP000225706">
    <property type="component" value="Unassembled WGS sequence"/>
</dbReference>
<dbReference type="OrthoDB" id="5967014at2759"/>
<evidence type="ECO:0000313" key="1">
    <source>
        <dbReference type="EMBL" id="PFX14566.1"/>
    </source>
</evidence>
<dbReference type="EMBL" id="LSMT01000762">
    <property type="protein sequence ID" value="PFX14566.1"/>
    <property type="molecule type" value="Genomic_DNA"/>
</dbReference>
<reference evidence="2" key="1">
    <citation type="journal article" date="2017" name="bioRxiv">
        <title>Comparative analysis of the genomes of Stylophora pistillata and Acropora digitifera provides evidence for extensive differences between species of corals.</title>
        <authorList>
            <person name="Voolstra C.R."/>
            <person name="Li Y."/>
            <person name="Liew Y.J."/>
            <person name="Baumgarten S."/>
            <person name="Zoccola D."/>
            <person name="Flot J.-F."/>
            <person name="Tambutte S."/>
            <person name="Allemand D."/>
            <person name="Aranda M."/>
        </authorList>
    </citation>
    <scope>NUCLEOTIDE SEQUENCE [LARGE SCALE GENOMIC DNA]</scope>
</reference>
<keyword evidence="2" id="KW-1185">Reference proteome</keyword>
<gene>
    <name evidence="1" type="ORF">AWC38_SpisGene21264</name>
</gene>
<protein>
    <submittedName>
        <fullName evidence="1">Uncharacterized protein</fullName>
    </submittedName>
</protein>
<dbReference type="AlphaFoldDB" id="A0A2B4RBP7"/>
<name>A0A2B4RBP7_STYPI</name>
<evidence type="ECO:0000313" key="2">
    <source>
        <dbReference type="Proteomes" id="UP000225706"/>
    </source>
</evidence>
<comment type="caution">
    <text evidence="1">The sequence shown here is derived from an EMBL/GenBank/DDBJ whole genome shotgun (WGS) entry which is preliminary data.</text>
</comment>
<accession>A0A2B4RBP7</accession>
<sequence length="309" mass="34155">MEVHSKDTVLNVAVKVAETEQWKAKIKEGSKVVVNVKGRHWKAKDATKKLKPKWTELMKVPTHLTTQEPGREDNVVSKVLTLFQQATSICSLEAELILNDHSVRVRTSGGPVQLARCRLILDTEKGKIKFKVHKSAALSMVVPGAVTKVVLALNTTLNCLPIQTKSSIVKAFNAIFKVLTAGNSIDDVRNDGMFEDNLIDPEKALSEATFTAPSKLFSTVLTVDVKIICPGNVVVEFKKREMLAALRRQRVVLDAKQSLQIIKEPRSILRGKQVQTAMTALALWVSSSSQFNAWQTTLEVVKCLQKACS</sequence>
<organism evidence="1 2">
    <name type="scientific">Stylophora pistillata</name>
    <name type="common">Smooth cauliflower coral</name>
    <dbReference type="NCBI Taxonomy" id="50429"/>
    <lineage>
        <taxon>Eukaryota</taxon>
        <taxon>Metazoa</taxon>
        <taxon>Cnidaria</taxon>
        <taxon>Anthozoa</taxon>
        <taxon>Hexacorallia</taxon>
        <taxon>Scleractinia</taxon>
        <taxon>Astrocoeniina</taxon>
        <taxon>Pocilloporidae</taxon>
        <taxon>Stylophora</taxon>
    </lineage>
</organism>